<feature type="transmembrane region" description="Helical" evidence="5">
    <location>
        <begin position="147"/>
        <end position="165"/>
    </location>
</feature>
<feature type="transmembrane region" description="Helical" evidence="5">
    <location>
        <begin position="313"/>
        <end position="331"/>
    </location>
</feature>
<feature type="transmembrane region" description="Helical" evidence="5">
    <location>
        <begin position="231"/>
        <end position="252"/>
    </location>
</feature>
<feature type="transmembrane region" description="Helical" evidence="5">
    <location>
        <begin position="377"/>
        <end position="398"/>
    </location>
</feature>
<dbReference type="PANTHER" id="PTHR42910:SF1">
    <property type="entry name" value="MAJOR FACILITATOR SUPERFAMILY (MFS) PROFILE DOMAIN-CONTAINING PROTEIN"/>
    <property type="match status" value="1"/>
</dbReference>
<feature type="transmembrane region" description="Helical" evidence="5">
    <location>
        <begin position="89"/>
        <end position="107"/>
    </location>
</feature>
<name>A0A7T0GZA5_9ENTR</name>
<dbReference type="InterPro" id="IPR011701">
    <property type="entry name" value="MFS"/>
</dbReference>
<keyword evidence="3 5" id="KW-1133">Transmembrane helix</keyword>
<evidence type="ECO:0000256" key="5">
    <source>
        <dbReference type="SAM" id="Phobius"/>
    </source>
</evidence>
<dbReference type="PANTHER" id="PTHR42910">
    <property type="entry name" value="TRANSPORTER SCO4007-RELATED"/>
    <property type="match status" value="1"/>
</dbReference>
<dbReference type="AlphaFoldDB" id="A0A7T0GZA5"/>
<dbReference type="CDD" id="cd17324">
    <property type="entry name" value="MFS_NepI_like"/>
    <property type="match status" value="1"/>
</dbReference>
<feature type="transmembrane region" description="Helical" evidence="5">
    <location>
        <begin position="23"/>
        <end position="42"/>
    </location>
</feature>
<dbReference type="Pfam" id="PF07690">
    <property type="entry name" value="MFS_1"/>
    <property type="match status" value="1"/>
</dbReference>
<dbReference type="PROSITE" id="PS50850">
    <property type="entry name" value="MFS"/>
    <property type="match status" value="1"/>
</dbReference>
<evidence type="ECO:0000256" key="4">
    <source>
        <dbReference type="ARBA" id="ARBA00023136"/>
    </source>
</evidence>
<dbReference type="EMBL" id="CP061801">
    <property type="protein sequence ID" value="QPJ99422.1"/>
    <property type="molecule type" value="Genomic_DNA"/>
</dbReference>
<evidence type="ECO:0000256" key="2">
    <source>
        <dbReference type="ARBA" id="ARBA00022692"/>
    </source>
</evidence>
<sequence length="406" mass="42782">MKTSLTSPLPSDRQNTTDMPRSLIWLFSIASGLSVANVYYAQPLLDALAGEFGISHAAVGGVVTATQLGCALALLFVVPLGDNVDRKRLMAIQLLALVAALISVGIAQTSSTLLAGMLATGMLGTAMTQGLIAYAASAASPHEQGRVIGAAQGGVFIGLLLARVFSGGISDIAGWRGVYLCAAVLMVIIAFPLWWKLPRLPAVPTVMSYPQLIGSMLTLLRKEKVLQVRGILALLMFAAFNIFWSALVLPLSSPPYNFSHTAIGAFGLAGVVGALAATRAGQWADRGYARNTSAAALVILLLAWWPLSLMDRSLGILLIGIVLLDLGGQALHVTNQSLIFRTRPEAHSRLVGLYMLFYATGSGFGAIGTTITYAAVGWQGVCLLGGTVSLLALLFWWITQKSVDQA</sequence>
<evidence type="ECO:0000256" key="3">
    <source>
        <dbReference type="ARBA" id="ARBA00022989"/>
    </source>
</evidence>
<feature type="transmembrane region" description="Helical" evidence="5">
    <location>
        <begin position="113"/>
        <end position="135"/>
    </location>
</feature>
<feature type="transmembrane region" description="Helical" evidence="5">
    <location>
        <begin position="54"/>
        <end position="77"/>
    </location>
</feature>
<keyword evidence="2 5" id="KW-0812">Transmembrane</keyword>
<proteinExistence type="predicted"/>
<feature type="transmembrane region" description="Helical" evidence="5">
    <location>
        <begin position="258"/>
        <end position="276"/>
    </location>
</feature>
<evidence type="ECO:0000259" key="6">
    <source>
        <dbReference type="PROSITE" id="PS50850"/>
    </source>
</evidence>
<organism evidence="7">
    <name type="scientific">Enterobacter mori</name>
    <dbReference type="NCBI Taxonomy" id="539813"/>
    <lineage>
        <taxon>Bacteria</taxon>
        <taxon>Pseudomonadati</taxon>
        <taxon>Pseudomonadota</taxon>
        <taxon>Gammaproteobacteria</taxon>
        <taxon>Enterobacterales</taxon>
        <taxon>Enterobacteriaceae</taxon>
        <taxon>Enterobacter</taxon>
    </lineage>
</organism>
<gene>
    <name evidence="7" type="ORF">IDM36_16095</name>
</gene>
<feature type="transmembrane region" description="Helical" evidence="5">
    <location>
        <begin position="351"/>
        <end position="371"/>
    </location>
</feature>
<feature type="transmembrane region" description="Helical" evidence="5">
    <location>
        <begin position="288"/>
        <end position="307"/>
    </location>
</feature>
<dbReference type="Gene3D" id="1.20.1250.20">
    <property type="entry name" value="MFS general substrate transporter like domains"/>
    <property type="match status" value="1"/>
</dbReference>
<feature type="transmembrane region" description="Helical" evidence="5">
    <location>
        <begin position="177"/>
        <end position="195"/>
    </location>
</feature>
<dbReference type="InterPro" id="IPR036259">
    <property type="entry name" value="MFS_trans_sf"/>
</dbReference>
<feature type="domain" description="Major facilitator superfamily (MFS) profile" evidence="6">
    <location>
        <begin position="20"/>
        <end position="404"/>
    </location>
</feature>
<protein>
    <submittedName>
        <fullName evidence="7">MFS transporter</fullName>
    </submittedName>
</protein>
<keyword evidence="1" id="KW-1003">Cell membrane</keyword>
<evidence type="ECO:0000313" key="7">
    <source>
        <dbReference type="EMBL" id="QPJ99422.1"/>
    </source>
</evidence>
<dbReference type="SUPFAM" id="SSF103473">
    <property type="entry name" value="MFS general substrate transporter"/>
    <property type="match status" value="1"/>
</dbReference>
<reference evidence="7" key="1">
    <citation type="submission" date="2020-09" db="EMBL/GenBank/DDBJ databases">
        <title>First Report of a novel Colistin-Resistant species of Enterobacter cloacae complex Producing MCR-5 isolated from hospital sewage water.</title>
        <authorList>
            <person name="Zhou K."/>
        </authorList>
    </citation>
    <scope>NUCLEOTIDE SEQUENCE [LARGE SCALE GENOMIC DNA]</scope>
    <source>
        <strain evidence="7">HSW1412</strain>
    </source>
</reference>
<evidence type="ECO:0000256" key="1">
    <source>
        <dbReference type="ARBA" id="ARBA00022475"/>
    </source>
</evidence>
<dbReference type="InterPro" id="IPR020846">
    <property type="entry name" value="MFS_dom"/>
</dbReference>
<keyword evidence="4 5" id="KW-0472">Membrane</keyword>
<dbReference type="GO" id="GO:0022857">
    <property type="term" value="F:transmembrane transporter activity"/>
    <property type="evidence" value="ECO:0007669"/>
    <property type="project" value="InterPro"/>
</dbReference>
<accession>A0A7T0GZA5</accession>